<dbReference type="SUPFAM" id="SSF53850">
    <property type="entry name" value="Periplasmic binding protein-like II"/>
    <property type="match status" value="1"/>
</dbReference>
<evidence type="ECO:0000256" key="7">
    <source>
        <dbReference type="ARBA" id="ARBA00023139"/>
    </source>
</evidence>
<comment type="similarity">
    <text evidence="3">Belongs to the PstS family.</text>
</comment>
<feature type="transmembrane region" description="Helical" evidence="9">
    <location>
        <begin position="83"/>
        <end position="105"/>
    </location>
</feature>
<feature type="transmembrane region" description="Helical" evidence="9">
    <location>
        <begin position="47"/>
        <end position="71"/>
    </location>
</feature>
<dbReference type="PANTHER" id="PTHR30570:SF1">
    <property type="entry name" value="PHOSPHATE-BINDING PROTEIN PSTS"/>
    <property type="match status" value="1"/>
</dbReference>
<gene>
    <name evidence="11" type="ordered locus">Desde_1031</name>
</gene>
<dbReference type="AlphaFoldDB" id="I4A680"/>
<dbReference type="KEGG" id="ddh:Desde_1031"/>
<dbReference type="STRING" id="756499.Desde_1031"/>
<evidence type="ECO:0000259" key="10">
    <source>
        <dbReference type="Pfam" id="PF12849"/>
    </source>
</evidence>
<keyword evidence="12" id="KW-1185">Reference proteome</keyword>
<keyword evidence="8" id="KW-0449">Lipoprotein</keyword>
<dbReference type="GO" id="GO:0006817">
    <property type="term" value="P:phosphate ion transport"/>
    <property type="evidence" value="ECO:0007669"/>
    <property type="project" value="UniProtKB-KW"/>
</dbReference>
<feature type="transmembrane region" description="Helical" evidence="9">
    <location>
        <begin position="178"/>
        <end position="197"/>
    </location>
</feature>
<keyword evidence="5" id="KW-0813">Transport</keyword>
<keyword evidence="6" id="KW-0732">Signal</keyword>
<name>I4A680_DESDJ</name>
<evidence type="ECO:0000313" key="11">
    <source>
        <dbReference type="EMBL" id="AFL99464.1"/>
    </source>
</evidence>
<proteinExistence type="inferred from homology"/>
<evidence type="ECO:0000256" key="1">
    <source>
        <dbReference type="ARBA" id="ARBA00002841"/>
    </source>
</evidence>
<dbReference type="PANTHER" id="PTHR30570">
    <property type="entry name" value="PERIPLASMIC PHOSPHATE BINDING COMPONENT OF PHOSPHATE ABC TRANSPORTER"/>
    <property type="match status" value="1"/>
</dbReference>
<reference evidence="11 12" key="2">
    <citation type="journal article" date="2015" name="J. Bacteriol.">
        <title>Genomic, proteomic, and biochemical analysis of the organohalide respiratory pathway in Desulfitobacterium dehalogenans.</title>
        <authorList>
            <person name="Kruse T."/>
            <person name="van de Pas B.A."/>
            <person name="Atteia A."/>
            <person name="Krab K."/>
            <person name="Hagen W.R."/>
            <person name="Goodwin L."/>
            <person name="Chain P."/>
            <person name="Boeren S."/>
            <person name="Maphosa F."/>
            <person name="Schraa G."/>
            <person name="de Vos W.M."/>
            <person name="van der Oost J."/>
            <person name="Smidt H."/>
            <person name="Stams A.J."/>
        </authorList>
    </citation>
    <scope>NUCLEOTIDE SEQUENCE [LARGE SCALE GENOMIC DNA]</scope>
    <source>
        <strain evidence="12">ATCC 51507 / DSM 9161 / JW/IU-DC1</strain>
    </source>
</reference>
<dbReference type="InterPro" id="IPR050811">
    <property type="entry name" value="Phosphate_ABC_transporter"/>
</dbReference>
<protein>
    <submittedName>
        <fullName evidence="11">ABC-type phosphate transport system, periplasmic component</fullName>
    </submittedName>
</protein>
<dbReference type="RefSeq" id="WP_014792956.1">
    <property type="nucleotide sequence ID" value="NC_018017.1"/>
</dbReference>
<organism evidence="11 12">
    <name type="scientific">Desulfitobacterium dehalogenans (strain ATCC 51507 / DSM 9161 / JW/IU-DC1)</name>
    <dbReference type="NCBI Taxonomy" id="756499"/>
    <lineage>
        <taxon>Bacteria</taxon>
        <taxon>Bacillati</taxon>
        <taxon>Bacillota</taxon>
        <taxon>Clostridia</taxon>
        <taxon>Eubacteriales</taxon>
        <taxon>Desulfitobacteriaceae</taxon>
        <taxon>Desulfitobacterium</taxon>
    </lineage>
</organism>
<feature type="transmembrane region" description="Helical" evidence="9">
    <location>
        <begin position="125"/>
        <end position="158"/>
    </location>
</feature>
<evidence type="ECO:0000256" key="9">
    <source>
        <dbReference type="SAM" id="Phobius"/>
    </source>
</evidence>
<comment type="function">
    <text evidence="1">Part of the ABC transporter complex PstSACB involved in phosphate import.</text>
</comment>
<keyword evidence="7" id="KW-0564">Palmitate</keyword>
<keyword evidence="9" id="KW-0812">Transmembrane</keyword>
<dbReference type="HOGENOM" id="CLU_026228_4_1_9"/>
<dbReference type="EMBL" id="CP003348">
    <property type="protein sequence ID" value="AFL99464.1"/>
    <property type="molecule type" value="Genomic_DNA"/>
</dbReference>
<dbReference type="Proteomes" id="UP000006053">
    <property type="component" value="Chromosome"/>
</dbReference>
<dbReference type="Gene3D" id="3.40.190.10">
    <property type="entry name" value="Periplasmic binding protein-like II"/>
    <property type="match status" value="2"/>
</dbReference>
<feature type="domain" description="PBP" evidence="10">
    <location>
        <begin position="315"/>
        <end position="521"/>
    </location>
</feature>
<dbReference type="OrthoDB" id="9790048at2"/>
<evidence type="ECO:0000256" key="6">
    <source>
        <dbReference type="ARBA" id="ARBA00022729"/>
    </source>
</evidence>
<reference evidence="12" key="1">
    <citation type="submission" date="2012-06" db="EMBL/GenBank/DDBJ databases">
        <title>Complete sequence of Desulfitobacterium dehalogenans ATCC 51507.</title>
        <authorList>
            <person name="Lucas S."/>
            <person name="Han J."/>
            <person name="Lapidus A."/>
            <person name="Cheng J.-F."/>
            <person name="Goodwin L."/>
            <person name="Pitluck S."/>
            <person name="Peters L."/>
            <person name="Ovchinnikova G."/>
            <person name="Teshima H."/>
            <person name="Detter J.C."/>
            <person name="Han C."/>
            <person name="Tapia R."/>
            <person name="Land M."/>
            <person name="Hauser L."/>
            <person name="Kyrpides N."/>
            <person name="Ivanova N."/>
            <person name="Pagani I."/>
            <person name="Kruse T."/>
            <person name="de Vos W.M."/>
            <person name="Smidt H."/>
            <person name="Woyke T."/>
        </authorList>
    </citation>
    <scope>NUCLEOTIDE SEQUENCE [LARGE SCALE GENOMIC DNA]</scope>
    <source>
        <strain evidence="12">ATCC 51507 / DSM 9161 / JW/IU-DC1</strain>
    </source>
</reference>
<accession>I4A680</accession>
<keyword evidence="9" id="KW-0472">Membrane</keyword>
<keyword evidence="5" id="KW-0592">Phosphate transport</keyword>
<dbReference type="eggNOG" id="COG0226">
    <property type="taxonomic scope" value="Bacteria"/>
</dbReference>
<dbReference type="GO" id="GO:0005886">
    <property type="term" value="C:plasma membrane"/>
    <property type="evidence" value="ECO:0007669"/>
    <property type="project" value="UniProtKB-SubCell"/>
</dbReference>
<keyword evidence="9" id="KW-1133">Transmembrane helix</keyword>
<evidence type="ECO:0000256" key="5">
    <source>
        <dbReference type="ARBA" id="ARBA00022592"/>
    </source>
</evidence>
<evidence type="ECO:0000313" key="12">
    <source>
        <dbReference type="Proteomes" id="UP000006053"/>
    </source>
</evidence>
<comment type="subunit">
    <text evidence="4">The complex is composed of two ATP-binding proteins (PstB), two transmembrane proteins (PstC and PstA) and a solute-binding protein (PstS).</text>
</comment>
<comment type="subcellular location">
    <subcellularLocation>
        <location evidence="2">Cell membrane</location>
        <topology evidence="2">Lipid-anchor</topology>
    </subcellularLocation>
</comment>
<evidence type="ECO:0000256" key="4">
    <source>
        <dbReference type="ARBA" id="ARBA00011529"/>
    </source>
</evidence>
<sequence length="536" mass="60154">MASSKRYIFKTLLNQMMTVPILFTTFYLLLFFSGLNFISEGRGDDTVYLIYVLLAFIGSFLIGGIVGFLHSRFAQNKPESPKARYFSAVFPILYTLIFIMMLLMITQGNIHSSWWSWTVVKNPLYFPLGFVLFMWGNQAAFIVGDLMGYIGFAAGFLLEEIFSKKSRKAEAVPQRKGINIGLAVLCLSGVLFSGGLAKDVLANGWIEIRYGESTLGSELTEFDLISIAPFKENNGLAHLDQATSLQFTELETMPRLDGATAVYPVYGAFVEAVYKGLGEYYRESARENDLKWEKDFELAFVQSEEFPLNIVQCSKTNRAYERLMAGETDIIFVAEPSQAHREQIKAQGDEFVLTPIASEAFVFFTNAENPVESLTLQQIQGIYAGEIKNWKEVGGANRKILAFQRPENSGSQTVMQNRVMQGQTMVEPTRESYAGGMGEIISRVADYKNAKNSLGYSFLYYSSEMVKNNQIKYLAVDGVLPTPETVRNATYPFTVPVYAVTLKSNTQENVGRFIQWVLSEEGQSLIEKTGYIPLEP</sequence>
<dbReference type="InterPro" id="IPR024370">
    <property type="entry name" value="PBP_domain"/>
</dbReference>
<dbReference type="Pfam" id="PF12849">
    <property type="entry name" value="PBP_like_2"/>
    <property type="match status" value="1"/>
</dbReference>
<evidence type="ECO:0000256" key="8">
    <source>
        <dbReference type="ARBA" id="ARBA00023288"/>
    </source>
</evidence>
<evidence type="ECO:0000256" key="2">
    <source>
        <dbReference type="ARBA" id="ARBA00004193"/>
    </source>
</evidence>
<evidence type="ECO:0000256" key="3">
    <source>
        <dbReference type="ARBA" id="ARBA00008725"/>
    </source>
</evidence>
<feature type="transmembrane region" description="Helical" evidence="9">
    <location>
        <begin position="12"/>
        <end position="35"/>
    </location>
</feature>